<evidence type="ECO:0000313" key="6">
    <source>
        <dbReference type="EMBL" id="KAE9391835.1"/>
    </source>
</evidence>
<keyword evidence="2 4" id="KW-0863">Zinc-finger</keyword>
<protein>
    <recommendedName>
        <fullName evidence="5">MYND-type domain-containing protein</fullName>
    </recommendedName>
</protein>
<keyword evidence="7" id="KW-1185">Reference proteome</keyword>
<dbReference type="OrthoDB" id="432970at2759"/>
<dbReference type="PANTHER" id="PTHR10237:SF14">
    <property type="entry name" value="MYND-TYPE DOMAIN-CONTAINING PROTEIN"/>
    <property type="match status" value="1"/>
</dbReference>
<gene>
    <name evidence="6" type="ORF">BT96DRAFT_925075</name>
</gene>
<feature type="domain" description="MYND-type" evidence="5">
    <location>
        <begin position="294"/>
        <end position="335"/>
    </location>
</feature>
<dbReference type="GO" id="GO:0008270">
    <property type="term" value="F:zinc ion binding"/>
    <property type="evidence" value="ECO:0007669"/>
    <property type="project" value="UniProtKB-KW"/>
</dbReference>
<dbReference type="PROSITE" id="PS50865">
    <property type="entry name" value="ZF_MYND_2"/>
    <property type="match status" value="1"/>
</dbReference>
<dbReference type="PANTHER" id="PTHR10237">
    <property type="entry name" value="DEFORMED EPIDERMAL AUTOREGULATORY FACTOR 1 HOMOLOG SUPPRESSIN"/>
    <property type="match status" value="1"/>
</dbReference>
<dbReference type="SUPFAM" id="SSF144232">
    <property type="entry name" value="HIT/MYND zinc finger-like"/>
    <property type="match status" value="1"/>
</dbReference>
<evidence type="ECO:0000256" key="4">
    <source>
        <dbReference type="PROSITE-ProRule" id="PRU00134"/>
    </source>
</evidence>
<dbReference type="GO" id="GO:0000981">
    <property type="term" value="F:DNA-binding transcription factor activity, RNA polymerase II-specific"/>
    <property type="evidence" value="ECO:0007669"/>
    <property type="project" value="TreeGrafter"/>
</dbReference>
<keyword evidence="3" id="KW-0862">Zinc</keyword>
<evidence type="ECO:0000256" key="3">
    <source>
        <dbReference type="ARBA" id="ARBA00022833"/>
    </source>
</evidence>
<evidence type="ECO:0000256" key="1">
    <source>
        <dbReference type="ARBA" id="ARBA00022723"/>
    </source>
</evidence>
<dbReference type="EMBL" id="ML769612">
    <property type="protein sequence ID" value="KAE9391835.1"/>
    <property type="molecule type" value="Genomic_DNA"/>
</dbReference>
<dbReference type="AlphaFoldDB" id="A0A6A4H3E1"/>
<organism evidence="6 7">
    <name type="scientific">Gymnopus androsaceus JB14</name>
    <dbReference type="NCBI Taxonomy" id="1447944"/>
    <lineage>
        <taxon>Eukaryota</taxon>
        <taxon>Fungi</taxon>
        <taxon>Dikarya</taxon>
        <taxon>Basidiomycota</taxon>
        <taxon>Agaricomycotina</taxon>
        <taxon>Agaricomycetes</taxon>
        <taxon>Agaricomycetidae</taxon>
        <taxon>Agaricales</taxon>
        <taxon>Marasmiineae</taxon>
        <taxon>Omphalotaceae</taxon>
        <taxon>Gymnopus</taxon>
    </lineage>
</organism>
<dbReference type="InterPro" id="IPR024119">
    <property type="entry name" value="TF_DEAF-1"/>
</dbReference>
<evidence type="ECO:0000256" key="2">
    <source>
        <dbReference type="ARBA" id="ARBA00022771"/>
    </source>
</evidence>
<keyword evidence="1" id="KW-0479">Metal-binding</keyword>
<dbReference type="Gene3D" id="6.10.140.2220">
    <property type="match status" value="1"/>
</dbReference>
<dbReference type="InterPro" id="IPR002893">
    <property type="entry name" value="Znf_MYND"/>
</dbReference>
<accession>A0A6A4H3E1</accession>
<dbReference type="Pfam" id="PF01753">
    <property type="entry name" value="zf-MYND"/>
    <property type="match status" value="1"/>
</dbReference>
<name>A0A6A4H3E1_9AGAR</name>
<sequence>MSELEDLFQSLDFYRSKDKKGQAKNIDRFRTRPDKHTQRKAWNDHFERDISRKYDSFTYTCVMTEDRTDYDTISCWQSSPITELNQDNAILTKEIMEVEGHLIARASENIVYGSFEADWKKLDVEKKKEIVLEGLYRGACDAPRDNSRISCPEMTIKGLIGDSEYNLINLLKRLIEHDPIGNGHVQEIYLFRHPYIDHEFRYTEKAPEKLKAFRYRSTLLRNYYIVFTLYGILAAFLGHEPLKLTPAQFSSESSLDAEERKRSHRKCREDYKNSPRKVDESQCMEEGARKVYACYNCKSMTKDRTSLKRCGRCKLVWYCTPECQAKDWNDHKKYCCHKKFDPKLLTPTSEGRPDQFIGCPEAVPGFIRTPALHRQIWYLSKADSQERDYHINTKYDHTKSILVNPSTKLEFLVARRRAMASGSVSAIFRMYEIIELDKDEYIKVGVPMDLVRRQFEVEYRISMTPSTKQSAEPWTPPTAREIVEERAYLLKRLRSVNSSDIDLLVPPLPVLR</sequence>
<reference evidence="6" key="1">
    <citation type="journal article" date="2019" name="Environ. Microbiol.">
        <title>Fungal ecological strategies reflected in gene transcription - a case study of two litter decomposers.</title>
        <authorList>
            <person name="Barbi F."/>
            <person name="Kohler A."/>
            <person name="Barry K."/>
            <person name="Baskaran P."/>
            <person name="Daum C."/>
            <person name="Fauchery L."/>
            <person name="Ihrmark K."/>
            <person name="Kuo A."/>
            <person name="LaButti K."/>
            <person name="Lipzen A."/>
            <person name="Morin E."/>
            <person name="Grigoriev I.V."/>
            <person name="Henrissat B."/>
            <person name="Lindahl B."/>
            <person name="Martin F."/>
        </authorList>
    </citation>
    <scope>NUCLEOTIDE SEQUENCE</scope>
    <source>
        <strain evidence="6">JB14</strain>
    </source>
</reference>
<dbReference type="Proteomes" id="UP000799118">
    <property type="component" value="Unassembled WGS sequence"/>
</dbReference>
<evidence type="ECO:0000259" key="5">
    <source>
        <dbReference type="PROSITE" id="PS50865"/>
    </source>
</evidence>
<evidence type="ECO:0000313" key="7">
    <source>
        <dbReference type="Proteomes" id="UP000799118"/>
    </source>
</evidence>
<proteinExistence type="predicted"/>
<dbReference type="GO" id="GO:0005634">
    <property type="term" value="C:nucleus"/>
    <property type="evidence" value="ECO:0007669"/>
    <property type="project" value="TreeGrafter"/>
</dbReference>